<feature type="compositionally biased region" description="Polar residues" evidence="5">
    <location>
        <begin position="288"/>
        <end position="312"/>
    </location>
</feature>
<evidence type="ECO:0000256" key="2">
    <source>
        <dbReference type="ARBA" id="ARBA00022603"/>
    </source>
</evidence>
<dbReference type="InterPro" id="IPR004114">
    <property type="entry name" value="THUMP_dom"/>
</dbReference>
<comment type="caution">
    <text evidence="7">The sequence shown here is derived from an EMBL/GenBank/DDBJ whole genome shotgun (WGS) entry which is preliminary data.</text>
</comment>
<name>A0ABD0IZY5_9CAEN</name>
<feature type="region of interest" description="Disordered" evidence="5">
    <location>
        <begin position="214"/>
        <end position="331"/>
    </location>
</feature>
<evidence type="ECO:0000256" key="3">
    <source>
        <dbReference type="ARBA" id="ARBA00022694"/>
    </source>
</evidence>
<dbReference type="Proteomes" id="UP001519460">
    <property type="component" value="Unassembled WGS sequence"/>
</dbReference>
<dbReference type="GO" id="GO:0008173">
    <property type="term" value="F:RNA methyltransferase activity"/>
    <property type="evidence" value="ECO:0007669"/>
    <property type="project" value="UniProtKB-ARBA"/>
</dbReference>
<dbReference type="SUPFAM" id="SSF143437">
    <property type="entry name" value="THUMP domain-like"/>
    <property type="match status" value="1"/>
</dbReference>
<dbReference type="Gene3D" id="3.40.50.150">
    <property type="entry name" value="Vaccinia Virus protein VP39"/>
    <property type="match status" value="1"/>
</dbReference>
<proteinExistence type="predicted"/>
<dbReference type="InterPro" id="IPR000241">
    <property type="entry name" value="RlmKL-like_Mtase"/>
</dbReference>
<feature type="region of interest" description="Disordered" evidence="5">
    <location>
        <begin position="727"/>
        <end position="748"/>
    </location>
</feature>
<dbReference type="AlphaFoldDB" id="A0ABD0IZY5"/>
<feature type="domain" description="THUMP" evidence="6">
    <location>
        <begin position="293"/>
        <end position="390"/>
    </location>
</feature>
<dbReference type="GO" id="GO:0005737">
    <property type="term" value="C:cytoplasm"/>
    <property type="evidence" value="ECO:0007669"/>
    <property type="project" value="UniProtKB-SubCell"/>
</dbReference>
<dbReference type="InterPro" id="IPR029063">
    <property type="entry name" value="SAM-dependent_MTases_sf"/>
</dbReference>
<protein>
    <recommendedName>
        <fullName evidence="6">THUMP domain-containing protein</fullName>
    </recommendedName>
</protein>
<gene>
    <name evidence="7" type="ORF">BaRGS_00040477</name>
</gene>
<dbReference type="PANTHER" id="PTHR14911:SF13">
    <property type="entry name" value="TRNA (GUANINE(6)-N2)-METHYLTRANSFERASE THUMP3"/>
    <property type="match status" value="1"/>
</dbReference>
<evidence type="ECO:0000256" key="4">
    <source>
        <dbReference type="PROSITE-ProRule" id="PRU00529"/>
    </source>
</evidence>
<reference evidence="7 8" key="1">
    <citation type="journal article" date="2023" name="Sci. Data">
        <title>Genome assembly of the Korean intertidal mud-creeper Batillaria attramentaria.</title>
        <authorList>
            <person name="Patra A.K."/>
            <person name="Ho P.T."/>
            <person name="Jun S."/>
            <person name="Lee S.J."/>
            <person name="Kim Y."/>
            <person name="Won Y.J."/>
        </authorList>
    </citation>
    <scope>NUCLEOTIDE SEQUENCE [LARGE SCALE GENOMIC DNA]</scope>
    <source>
        <strain evidence="7">Wonlab-2016</strain>
    </source>
</reference>
<keyword evidence="8" id="KW-1185">Reference proteome</keyword>
<dbReference type="GO" id="GO:0043527">
    <property type="term" value="C:tRNA methyltransferase complex"/>
    <property type="evidence" value="ECO:0007669"/>
    <property type="project" value="UniProtKB-ARBA"/>
</dbReference>
<dbReference type="SMART" id="SM00981">
    <property type="entry name" value="THUMP"/>
    <property type="match status" value="1"/>
</dbReference>
<dbReference type="PANTHER" id="PTHR14911">
    <property type="entry name" value="THUMP DOMAIN-CONTAINING"/>
    <property type="match status" value="1"/>
</dbReference>
<organism evidence="7 8">
    <name type="scientific">Batillaria attramentaria</name>
    <dbReference type="NCBI Taxonomy" id="370345"/>
    <lineage>
        <taxon>Eukaryota</taxon>
        <taxon>Metazoa</taxon>
        <taxon>Spiralia</taxon>
        <taxon>Lophotrochozoa</taxon>
        <taxon>Mollusca</taxon>
        <taxon>Gastropoda</taxon>
        <taxon>Caenogastropoda</taxon>
        <taxon>Sorbeoconcha</taxon>
        <taxon>Cerithioidea</taxon>
        <taxon>Batillariidae</taxon>
        <taxon>Batillaria</taxon>
    </lineage>
</organism>
<keyword evidence="2" id="KW-0489">Methyltransferase</keyword>
<evidence type="ECO:0000313" key="7">
    <source>
        <dbReference type="EMBL" id="KAK7443150.1"/>
    </source>
</evidence>
<evidence type="ECO:0000256" key="1">
    <source>
        <dbReference type="ARBA" id="ARBA00004496"/>
    </source>
</evidence>
<feature type="region of interest" description="Disordered" evidence="5">
    <location>
        <begin position="154"/>
        <end position="200"/>
    </location>
</feature>
<dbReference type="CDD" id="cd11715">
    <property type="entry name" value="THUMP_AdoMetMT"/>
    <property type="match status" value="2"/>
</dbReference>
<dbReference type="Pfam" id="PF02926">
    <property type="entry name" value="THUMP"/>
    <property type="match status" value="1"/>
</dbReference>
<dbReference type="Gene3D" id="3.30.2130.30">
    <property type="match status" value="1"/>
</dbReference>
<keyword evidence="2" id="KW-0808">Transferase</keyword>
<evidence type="ECO:0000259" key="6">
    <source>
        <dbReference type="PROSITE" id="PS51165"/>
    </source>
</evidence>
<keyword evidence="3" id="KW-0819">tRNA processing</keyword>
<accession>A0ABD0IZY5</accession>
<dbReference type="GO" id="GO:0003723">
    <property type="term" value="F:RNA binding"/>
    <property type="evidence" value="ECO:0007669"/>
    <property type="project" value="UniProtKB-UniRule"/>
</dbReference>
<dbReference type="FunFam" id="3.40.50.150:FF:000073">
    <property type="entry name" value="THUMP domain containing 3"/>
    <property type="match status" value="1"/>
</dbReference>
<evidence type="ECO:0000313" key="8">
    <source>
        <dbReference type="Proteomes" id="UP001519460"/>
    </source>
</evidence>
<feature type="compositionally biased region" description="Basic and acidic residues" evidence="5">
    <location>
        <begin position="189"/>
        <end position="200"/>
    </location>
</feature>
<evidence type="ECO:0000256" key="5">
    <source>
        <dbReference type="SAM" id="MobiDB-lite"/>
    </source>
</evidence>
<keyword evidence="4" id="KW-0694">RNA-binding</keyword>
<sequence length="748" mass="81527">MAAEQESMVNEKIVIIEATVPTGFEEVARDEAVEKFGLDCRSARGKITFRVPFDRVKQVLQLGGIDNCRVQMLHIPSFDFTKDTHDCLSRLQLMVKNVDWAEGLTVWKEFFSFEHPIPPCPEKVPTDEELIDVCIMTRKPQSSKDVLENDIQAASEKEIGEDGSVSAKAELKRNHDQAPAPSGDEGDISPEKKSPEKTVVEKLSTCGDAAESKMLVDSKSTADVDGGLEGDVKNADEISASPAKAEPYSAPTDSNEDIVNKSTKSSQLPKPEGKDHTDNDTVDDSVTPDGTQSAELEDLQQAQGGSNTSGETQTEEDLTPPKPQRDPTKPAFRVTCNRSGEHHSFDSMSAAASFGSAVQTYFGWNVDMKNFNIEVILNVDNEEVSVGIGLTQASLHYRNLVAFGVTTLRPTICYNMLRMCKIRDGHVVCDPMCGTGSISIQSLARCEDLLNLTSNEEVFLVEAVFRGATHSVDRFEVLLPIVGFDVRGPGALGWPKTLQLCGENFPKALEKTSKNKEAIDADRQKNNSGKLKMDIVRWDACHLPLRDGAVDIFVTDLPFGHRVGSRTDNRKLYPQVLEEMARVGRYGARACLLTGDKNNFIKAIQQTSRYWQRRRILSVNIGGIAAGVFLLLRTTTPFTRCHKSPLKHHDLTQSHHADDTFPHASDLEREKLGEGSAVEAGKAQEEVIAQLESAAPQTVTGDVPLGDASTSTAAEVAAKSVEDNGLAFLDKDSGGVGGGNGGERAQDI</sequence>
<dbReference type="EMBL" id="JACVVK020000823">
    <property type="protein sequence ID" value="KAK7443150.1"/>
    <property type="molecule type" value="Genomic_DNA"/>
</dbReference>
<dbReference type="GO" id="GO:0032259">
    <property type="term" value="P:methylation"/>
    <property type="evidence" value="ECO:0007669"/>
    <property type="project" value="UniProtKB-KW"/>
</dbReference>
<comment type="subcellular location">
    <subcellularLocation>
        <location evidence="1">Cytoplasm</location>
    </subcellularLocation>
</comment>
<dbReference type="Pfam" id="PF01170">
    <property type="entry name" value="UPF0020"/>
    <property type="match status" value="1"/>
</dbReference>
<dbReference type="SUPFAM" id="SSF53335">
    <property type="entry name" value="S-adenosyl-L-methionine-dependent methyltransferases"/>
    <property type="match status" value="1"/>
</dbReference>
<dbReference type="PROSITE" id="PS51165">
    <property type="entry name" value="THUMP"/>
    <property type="match status" value="1"/>
</dbReference>
<dbReference type="GO" id="GO:0008033">
    <property type="term" value="P:tRNA processing"/>
    <property type="evidence" value="ECO:0007669"/>
    <property type="project" value="UniProtKB-KW"/>
</dbReference>